<comment type="similarity">
    <text evidence="9">Belongs to the GLYK kinase family.</text>
</comment>
<evidence type="ECO:0000256" key="4">
    <source>
        <dbReference type="ARBA" id="ARBA00022679"/>
    </source>
</evidence>
<dbReference type="SUPFAM" id="SSF52540">
    <property type="entry name" value="P-loop containing nucleoside triphosphate hydrolases"/>
    <property type="match status" value="1"/>
</dbReference>
<evidence type="ECO:0008006" key="12">
    <source>
        <dbReference type="Google" id="ProtNLM"/>
    </source>
</evidence>
<comment type="subcellular location">
    <subcellularLocation>
        <location evidence="2">Cytoplasm</location>
    </subcellularLocation>
    <subcellularLocation>
        <location evidence="1">Nucleus</location>
    </subcellularLocation>
</comment>
<evidence type="ECO:0000313" key="11">
    <source>
        <dbReference type="Proteomes" id="UP000196158"/>
    </source>
</evidence>
<dbReference type="GO" id="GO:0005634">
    <property type="term" value="C:nucleus"/>
    <property type="evidence" value="ECO:0007669"/>
    <property type="project" value="UniProtKB-SubCell"/>
</dbReference>
<dbReference type="PANTHER" id="PTHR10285">
    <property type="entry name" value="URIDINE KINASE"/>
    <property type="match status" value="1"/>
</dbReference>
<evidence type="ECO:0000256" key="2">
    <source>
        <dbReference type="ARBA" id="ARBA00004496"/>
    </source>
</evidence>
<evidence type="ECO:0000256" key="3">
    <source>
        <dbReference type="ARBA" id="ARBA00022490"/>
    </source>
</evidence>
<name>A0A1X7QXF2_9SACH</name>
<keyword evidence="4" id="KW-0808">Transferase</keyword>
<evidence type="ECO:0000256" key="5">
    <source>
        <dbReference type="ARBA" id="ARBA00022741"/>
    </source>
</evidence>
<dbReference type="GO" id="GO:0016301">
    <property type="term" value="F:kinase activity"/>
    <property type="evidence" value="ECO:0007669"/>
    <property type="project" value="UniProtKB-KW"/>
</dbReference>
<dbReference type="STRING" id="1789683.A0A1X7QXF2"/>
<dbReference type="GO" id="GO:0005524">
    <property type="term" value="F:ATP binding"/>
    <property type="evidence" value="ECO:0007669"/>
    <property type="project" value="UniProtKB-KW"/>
</dbReference>
<dbReference type="Proteomes" id="UP000196158">
    <property type="component" value="Unassembled WGS sequence"/>
</dbReference>
<sequence length="285" mass="32713">MSLKSSVYDHACEFLDKYVDEWFSRDLDQPLVVLISGPQGSGKSYNGQRIYTHLRDKYSQKNVAYSSIDDFYLTHEDQQGLALQYKENKLLQGRGLPGTHDLSLLNECLGEVLGRRKDGLLNLPQYDKSLFSGEGDRSDDSKLSVKLPVDIFILEGWFLGFEPHLQTVEEDLIDGDMADINAKLFMYSDLLWNNPEVHSLGIVLATDEIQNVYMWRTQQEHETIHVKGSGMSDIDVRRFVDRYMPCYELYYDDFVRGENLGSVATLTIGIDKDRRVFSVKTRAIE</sequence>
<organism evidence="10 11">
    <name type="scientific">Maudiozyma saulgeensis</name>
    <dbReference type="NCBI Taxonomy" id="1789683"/>
    <lineage>
        <taxon>Eukaryota</taxon>
        <taxon>Fungi</taxon>
        <taxon>Dikarya</taxon>
        <taxon>Ascomycota</taxon>
        <taxon>Saccharomycotina</taxon>
        <taxon>Saccharomycetes</taxon>
        <taxon>Saccharomycetales</taxon>
        <taxon>Saccharomycetaceae</taxon>
        <taxon>Maudiozyma</taxon>
    </lineage>
</organism>
<keyword evidence="5" id="KW-0547">Nucleotide-binding</keyword>
<evidence type="ECO:0000256" key="6">
    <source>
        <dbReference type="ARBA" id="ARBA00022777"/>
    </source>
</evidence>
<evidence type="ECO:0000256" key="1">
    <source>
        <dbReference type="ARBA" id="ARBA00004123"/>
    </source>
</evidence>
<reference evidence="10 11" key="1">
    <citation type="submission" date="2017-04" db="EMBL/GenBank/DDBJ databases">
        <authorList>
            <person name="Afonso C.L."/>
            <person name="Miller P.J."/>
            <person name="Scott M.A."/>
            <person name="Spackman E."/>
            <person name="Goraichik I."/>
            <person name="Dimitrov K.M."/>
            <person name="Suarez D.L."/>
            <person name="Swayne D.E."/>
        </authorList>
    </citation>
    <scope>NUCLEOTIDE SEQUENCE [LARGE SCALE GENOMIC DNA]</scope>
</reference>
<keyword evidence="7" id="KW-0067">ATP-binding</keyword>
<dbReference type="FunFam" id="3.40.50.300:FF:001691">
    <property type="entry name" value="Probable ATP-dependent kinase TDA10"/>
    <property type="match status" value="1"/>
</dbReference>
<evidence type="ECO:0000256" key="9">
    <source>
        <dbReference type="ARBA" id="ARBA00061312"/>
    </source>
</evidence>
<dbReference type="GO" id="GO:0005737">
    <property type="term" value="C:cytoplasm"/>
    <property type="evidence" value="ECO:0007669"/>
    <property type="project" value="UniProtKB-SubCell"/>
</dbReference>
<proteinExistence type="inferred from homology"/>
<evidence type="ECO:0000256" key="8">
    <source>
        <dbReference type="ARBA" id="ARBA00023242"/>
    </source>
</evidence>
<dbReference type="OrthoDB" id="347435at2759"/>
<dbReference type="Gene3D" id="3.40.50.300">
    <property type="entry name" value="P-loop containing nucleotide triphosphate hydrolases"/>
    <property type="match status" value="1"/>
</dbReference>
<keyword evidence="6" id="KW-0418">Kinase</keyword>
<keyword evidence="3" id="KW-0963">Cytoplasm</keyword>
<gene>
    <name evidence="10" type="ORF">KASA_0Q00429G</name>
</gene>
<accession>A0A1X7QXF2</accession>
<dbReference type="AlphaFoldDB" id="A0A1X7QXF2"/>
<evidence type="ECO:0000313" key="10">
    <source>
        <dbReference type="EMBL" id="SMN17706.1"/>
    </source>
</evidence>
<evidence type="ECO:0000256" key="7">
    <source>
        <dbReference type="ARBA" id="ARBA00022840"/>
    </source>
</evidence>
<dbReference type="InterPro" id="IPR027417">
    <property type="entry name" value="P-loop_NTPase"/>
</dbReference>
<keyword evidence="11" id="KW-1185">Reference proteome</keyword>
<dbReference type="EMBL" id="FXLY01000002">
    <property type="protein sequence ID" value="SMN17706.1"/>
    <property type="molecule type" value="Genomic_DNA"/>
</dbReference>
<protein>
    <recommendedName>
        <fullName evidence="12">Phosphoribulokinase/uridine kinase domain-containing protein</fullName>
    </recommendedName>
</protein>
<keyword evidence="8" id="KW-0539">Nucleus</keyword>